<evidence type="ECO:0000256" key="3">
    <source>
        <dbReference type="ARBA" id="ARBA00022695"/>
    </source>
</evidence>
<organism evidence="4 5">
    <name type="scientific">Aerophobetes bacterium</name>
    <dbReference type="NCBI Taxonomy" id="2030807"/>
    <lineage>
        <taxon>Bacteria</taxon>
        <taxon>Candidatus Aerophobota</taxon>
    </lineage>
</organism>
<evidence type="ECO:0000256" key="1">
    <source>
        <dbReference type="ARBA" id="ARBA00010401"/>
    </source>
</evidence>
<proteinExistence type="inferred from homology"/>
<dbReference type="Pfam" id="PF01704">
    <property type="entry name" value="UDPGP"/>
    <property type="match status" value="1"/>
</dbReference>
<dbReference type="PANTHER" id="PTHR11952">
    <property type="entry name" value="UDP- GLUCOSE PYROPHOSPHORYLASE"/>
    <property type="match status" value="1"/>
</dbReference>
<keyword evidence="2" id="KW-0808">Transferase</keyword>
<protein>
    <recommendedName>
        <fullName evidence="6">Nucleotidyl transferase domain-containing protein</fullName>
    </recommendedName>
</protein>
<dbReference type="InterPro" id="IPR039741">
    <property type="entry name" value="UDP-sugar_pyrophosphorylase"/>
</dbReference>
<comment type="similarity">
    <text evidence="1">Belongs to the UDPGP type 1 family.</text>
</comment>
<dbReference type="EMBL" id="NVUK01000017">
    <property type="protein sequence ID" value="PCI77381.1"/>
    <property type="molecule type" value="Genomic_DNA"/>
</dbReference>
<dbReference type="Gene3D" id="3.90.550.10">
    <property type="entry name" value="Spore Coat Polysaccharide Biosynthesis Protein SpsA, Chain A"/>
    <property type="match status" value="1"/>
</dbReference>
<evidence type="ECO:0000256" key="2">
    <source>
        <dbReference type="ARBA" id="ARBA00022679"/>
    </source>
</evidence>
<comment type="caution">
    <text evidence="4">The sequence shown here is derived from an EMBL/GenBank/DDBJ whole genome shotgun (WGS) entry which is preliminary data.</text>
</comment>
<dbReference type="InterPro" id="IPR002618">
    <property type="entry name" value="UDPGP_fam"/>
</dbReference>
<accession>A0A2A4X507</accession>
<evidence type="ECO:0008006" key="6">
    <source>
        <dbReference type="Google" id="ProtNLM"/>
    </source>
</evidence>
<gene>
    <name evidence="4" type="ORF">COB21_03185</name>
</gene>
<dbReference type="AlphaFoldDB" id="A0A2A4X507"/>
<dbReference type="Proteomes" id="UP000218775">
    <property type="component" value="Unassembled WGS sequence"/>
</dbReference>
<sequence>MLTGEIDLNKVGILVLAGGDGSRLGFDGPKGAFVVPRFKKSLFEILAEKVRFKNKHTPMAIMTSLNNHGATLAFFEKNNFFGLCRDKCHFFMQESTPMSTQDGHMLRFAQNALSLAPSGNGDLFDAFAKSGVCQLWKKLGIEYVQVAPIDNPLAPVVDVEMLLAHRLYNVSLIVRGIRKREDESIGSLGRSGNKLCVVEYTQIKEIAKFLPGESWGYTGLFSMTFNQMLQLQGRDPIWHKAYKTVQGRTVIKFEKFIFDYFSGVASFKVLASDRNKFFDPIKSQQDL</sequence>
<evidence type="ECO:0000313" key="4">
    <source>
        <dbReference type="EMBL" id="PCI77381.1"/>
    </source>
</evidence>
<dbReference type="GO" id="GO:0070569">
    <property type="term" value="F:uridylyltransferase activity"/>
    <property type="evidence" value="ECO:0007669"/>
    <property type="project" value="InterPro"/>
</dbReference>
<name>A0A2A4X507_UNCAE</name>
<dbReference type="InterPro" id="IPR029044">
    <property type="entry name" value="Nucleotide-diphossugar_trans"/>
</dbReference>
<keyword evidence="3" id="KW-0548">Nucleotidyltransferase</keyword>
<evidence type="ECO:0000313" key="5">
    <source>
        <dbReference type="Proteomes" id="UP000218775"/>
    </source>
</evidence>
<dbReference type="PANTHER" id="PTHR11952:SF2">
    <property type="entry name" value="LD24639P"/>
    <property type="match status" value="1"/>
</dbReference>
<reference evidence="5" key="1">
    <citation type="submission" date="2017-08" db="EMBL/GenBank/DDBJ databases">
        <title>A dynamic microbial community with high functional redundancy inhabits the cold, oxic subseafloor aquifer.</title>
        <authorList>
            <person name="Tully B.J."/>
            <person name="Wheat C.G."/>
            <person name="Glazer B.T."/>
            <person name="Huber J.A."/>
        </authorList>
    </citation>
    <scope>NUCLEOTIDE SEQUENCE [LARGE SCALE GENOMIC DNA]</scope>
</reference>
<dbReference type="SUPFAM" id="SSF53448">
    <property type="entry name" value="Nucleotide-diphospho-sugar transferases"/>
    <property type="match status" value="1"/>
</dbReference>